<name>A0A8T0VCN7_PANVG</name>
<dbReference type="EMBL" id="CM029040">
    <property type="protein sequence ID" value="KAG2632598.1"/>
    <property type="molecule type" value="Genomic_DNA"/>
</dbReference>
<dbReference type="AlphaFoldDB" id="A0A8T0VCN7"/>
<dbReference type="Proteomes" id="UP000823388">
    <property type="component" value="Chromosome 2N"/>
</dbReference>
<reference evidence="1" key="1">
    <citation type="submission" date="2020-05" db="EMBL/GenBank/DDBJ databases">
        <title>WGS assembly of Panicum virgatum.</title>
        <authorList>
            <person name="Lovell J.T."/>
            <person name="Jenkins J."/>
            <person name="Shu S."/>
            <person name="Juenger T.E."/>
            <person name="Schmutz J."/>
        </authorList>
    </citation>
    <scope>NUCLEOTIDE SEQUENCE</scope>
    <source>
        <strain evidence="1">AP13</strain>
    </source>
</reference>
<accession>A0A8T0VCN7</accession>
<proteinExistence type="predicted"/>
<gene>
    <name evidence="1" type="ORF">PVAP13_2NG109400</name>
</gene>
<organism evidence="1 2">
    <name type="scientific">Panicum virgatum</name>
    <name type="common">Blackwell switchgrass</name>
    <dbReference type="NCBI Taxonomy" id="38727"/>
    <lineage>
        <taxon>Eukaryota</taxon>
        <taxon>Viridiplantae</taxon>
        <taxon>Streptophyta</taxon>
        <taxon>Embryophyta</taxon>
        <taxon>Tracheophyta</taxon>
        <taxon>Spermatophyta</taxon>
        <taxon>Magnoliopsida</taxon>
        <taxon>Liliopsida</taxon>
        <taxon>Poales</taxon>
        <taxon>Poaceae</taxon>
        <taxon>PACMAD clade</taxon>
        <taxon>Panicoideae</taxon>
        <taxon>Panicodae</taxon>
        <taxon>Paniceae</taxon>
        <taxon>Panicinae</taxon>
        <taxon>Panicum</taxon>
        <taxon>Panicum sect. Hiantes</taxon>
    </lineage>
</organism>
<evidence type="ECO:0000313" key="1">
    <source>
        <dbReference type="EMBL" id="KAG2632598.1"/>
    </source>
</evidence>
<sequence>MRSTPVRRRPLLDLAPHGVVPLGCSPRRRDPKQRLRRLGAELPLSLSIATSFLGETTYKRWIEVGSMGENSHQLTPTV</sequence>
<protein>
    <submittedName>
        <fullName evidence="1">Uncharacterized protein</fullName>
    </submittedName>
</protein>
<comment type="caution">
    <text evidence="1">The sequence shown here is derived from an EMBL/GenBank/DDBJ whole genome shotgun (WGS) entry which is preliminary data.</text>
</comment>
<keyword evidence="2" id="KW-1185">Reference proteome</keyword>
<evidence type="ECO:0000313" key="2">
    <source>
        <dbReference type="Proteomes" id="UP000823388"/>
    </source>
</evidence>